<dbReference type="InterPro" id="IPR029069">
    <property type="entry name" value="HotDog_dom_sf"/>
</dbReference>
<evidence type="ECO:0000313" key="3">
    <source>
        <dbReference type="EMBL" id="MFC3964098.1"/>
    </source>
</evidence>
<keyword evidence="4" id="KW-1185">Reference proteome</keyword>
<name>A0ABV8DW01_9NOCA</name>
<comment type="similarity">
    <text evidence="1">Belongs to the enoyl-CoA hydratase/isomerase family.</text>
</comment>
<dbReference type="Proteomes" id="UP001595696">
    <property type="component" value="Unassembled WGS sequence"/>
</dbReference>
<dbReference type="Pfam" id="PF01575">
    <property type="entry name" value="MaoC_dehydratas"/>
    <property type="match status" value="1"/>
</dbReference>
<dbReference type="SUPFAM" id="SSF54637">
    <property type="entry name" value="Thioesterase/thiol ester dehydrase-isomerase"/>
    <property type="match status" value="1"/>
</dbReference>
<dbReference type="InterPro" id="IPR039375">
    <property type="entry name" value="NodN-like"/>
</dbReference>
<organism evidence="3 4">
    <name type="scientific">Nocardia jiangsuensis</name>
    <dbReference type="NCBI Taxonomy" id="1691563"/>
    <lineage>
        <taxon>Bacteria</taxon>
        <taxon>Bacillati</taxon>
        <taxon>Actinomycetota</taxon>
        <taxon>Actinomycetes</taxon>
        <taxon>Mycobacteriales</taxon>
        <taxon>Nocardiaceae</taxon>
        <taxon>Nocardia</taxon>
    </lineage>
</organism>
<evidence type="ECO:0000313" key="4">
    <source>
        <dbReference type="Proteomes" id="UP001595696"/>
    </source>
</evidence>
<dbReference type="Gene3D" id="3.10.129.10">
    <property type="entry name" value="Hotdog Thioesterase"/>
    <property type="match status" value="1"/>
</dbReference>
<sequence>MRVFRSLDTLRGAVGTVIGPGEWLTVDQDRIDTFAAATGDDQWIHVDPVRAATGPYGGTIAHGYLTLSLLPLLGRDLFSLQFGSARINYGSNSVRFPAPVRAGTRIRASAVVTEVEAGEGRVMLTLRWTVENEGNAKPACVAETRTLVLL</sequence>
<dbReference type="PANTHER" id="PTHR42993">
    <property type="entry name" value="MAOC-LIKE DEHYDRATASE DOMAIN-CONTAINING PROTEIN"/>
    <property type="match status" value="1"/>
</dbReference>
<accession>A0ABV8DW01</accession>
<dbReference type="InterPro" id="IPR002539">
    <property type="entry name" value="MaoC-like_dom"/>
</dbReference>
<reference evidence="4" key="1">
    <citation type="journal article" date="2019" name="Int. J. Syst. Evol. Microbiol.">
        <title>The Global Catalogue of Microorganisms (GCM) 10K type strain sequencing project: providing services to taxonomists for standard genome sequencing and annotation.</title>
        <authorList>
            <consortium name="The Broad Institute Genomics Platform"/>
            <consortium name="The Broad Institute Genome Sequencing Center for Infectious Disease"/>
            <person name="Wu L."/>
            <person name="Ma J."/>
        </authorList>
    </citation>
    <scope>NUCLEOTIDE SEQUENCE [LARGE SCALE GENOMIC DNA]</scope>
    <source>
        <strain evidence="4">CGMCC 4.7330</strain>
    </source>
</reference>
<dbReference type="PANTHER" id="PTHR42993:SF1">
    <property type="entry name" value="MAOC-LIKE DEHYDRATASE DOMAIN-CONTAINING PROTEIN"/>
    <property type="match status" value="1"/>
</dbReference>
<evidence type="ECO:0000256" key="1">
    <source>
        <dbReference type="ARBA" id="ARBA00005254"/>
    </source>
</evidence>
<dbReference type="CDD" id="cd03450">
    <property type="entry name" value="NodN"/>
    <property type="match status" value="1"/>
</dbReference>
<proteinExistence type="inferred from homology"/>
<evidence type="ECO:0000259" key="2">
    <source>
        <dbReference type="Pfam" id="PF01575"/>
    </source>
</evidence>
<comment type="caution">
    <text evidence="3">The sequence shown here is derived from an EMBL/GenBank/DDBJ whole genome shotgun (WGS) entry which is preliminary data.</text>
</comment>
<protein>
    <submittedName>
        <fullName evidence="3">MaoC family dehydratase</fullName>
    </submittedName>
</protein>
<gene>
    <name evidence="3" type="ORF">ACFO0B_19095</name>
</gene>
<dbReference type="RefSeq" id="WP_378613875.1">
    <property type="nucleotide sequence ID" value="NZ_JBHSAX010000016.1"/>
</dbReference>
<dbReference type="EMBL" id="JBHSAX010000016">
    <property type="protein sequence ID" value="MFC3964098.1"/>
    <property type="molecule type" value="Genomic_DNA"/>
</dbReference>
<feature type="domain" description="MaoC-like" evidence="2">
    <location>
        <begin position="14"/>
        <end position="121"/>
    </location>
</feature>